<protein>
    <submittedName>
        <fullName evidence="9">Cytochrome P450 3A19</fullName>
    </submittedName>
</protein>
<dbReference type="OrthoDB" id="1470350at2759"/>
<dbReference type="PANTHER" id="PTHR24287">
    <property type="entry name" value="P450, PUTATIVE (EUROFUNG)-RELATED"/>
    <property type="match status" value="1"/>
</dbReference>
<keyword evidence="5 7" id="KW-0408">Iron</keyword>
<name>G4NHJ5_PYRO7</name>
<dbReference type="GO" id="GO:0016491">
    <property type="term" value="F:oxidoreductase activity"/>
    <property type="evidence" value="ECO:0000317"/>
    <property type="project" value="PAMGO_MGG"/>
</dbReference>
<dbReference type="SMR" id="G4NHJ5"/>
<evidence type="ECO:0000313" key="9">
    <source>
        <dbReference type="EMBL" id="EHA47705.1"/>
    </source>
</evidence>
<dbReference type="CDD" id="cd11063">
    <property type="entry name" value="CYP52"/>
    <property type="match status" value="1"/>
</dbReference>
<keyword evidence="10" id="KW-1185">Reference proteome</keyword>
<dbReference type="PRINTS" id="PR00463">
    <property type="entry name" value="EP450I"/>
</dbReference>
<dbReference type="GO" id="GO:0004497">
    <property type="term" value="F:monooxygenase activity"/>
    <property type="evidence" value="ECO:0000317"/>
    <property type="project" value="PAMGO_MGG"/>
</dbReference>
<keyword evidence="6 8" id="KW-0503">Monooxygenase</keyword>
<evidence type="ECO:0000256" key="4">
    <source>
        <dbReference type="ARBA" id="ARBA00023002"/>
    </source>
</evidence>
<dbReference type="InParanoid" id="G4NHJ5"/>
<dbReference type="SUPFAM" id="SSF48264">
    <property type="entry name" value="Cytochrome P450"/>
    <property type="match status" value="1"/>
</dbReference>
<dbReference type="STRING" id="242507.G4NHJ5"/>
<accession>G4NHJ5</accession>
<dbReference type="GO" id="GO:0020037">
    <property type="term" value="F:heme binding"/>
    <property type="evidence" value="ECO:0000317"/>
    <property type="project" value="PAMGO_MGG"/>
</dbReference>
<dbReference type="eggNOG" id="KOG0157">
    <property type="taxonomic scope" value="Eukaryota"/>
</dbReference>
<reference evidence="9 10" key="1">
    <citation type="journal article" date="2005" name="Nature">
        <title>The genome sequence of the rice blast fungus Magnaporthe grisea.</title>
        <authorList>
            <person name="Dean R.A."/>
            <person name="Talbot N.J."/>
            <person name="Ebbole D.J."/>
            <person name="Farman M.L."/>
            <person name="Mitchell T.K."/>
            <person name="Orbach M.J."/>
            <person name="Thon M."/>
            <person name="Kulkarni R."/>
            <person name="Xu J.R."/>
            <person name="Pan H."/>
            <person name="Read N.D."/>
            <person name="Lee Y.H."/>
            <person name="Carbone I."/>
            <person name="Brown D."/>
            <person name="Oh Y.Y."/>
            <person name="Donofrio N."/>
            <person name="Jeong J.S."/>
            <person name="Soanes D.M."/>
            <person name="Djonovic S."/>
            <person name="Kolomiets E."/>
            <person name="Rehmeyer C."/>
            <person name="Li W."/>
            <person name="Harding M."/>
            <person name="Kim S."/>
            <person name="Lebrun M.H."/>
            <person name="Bohnert H."/>
            <person name="Coughlan S."/>
            <person name="Butler J."/>
            <person name="Calvo S."/>
            <person name="Ma L.J."/>
            <person name="Nicol R."/>
            <person name="Purcell S."/>
            <person name="Nusbaum C."/>
            <person name="Galagan J.E."/>
            <person name="Birren B.W."/>
        </authorList>
    </citation>
    <scope>NUCLEOTIDE SEQUENCE [LARGE SCALE GENOMIC DNA]</scope>
    <source>
        <strain evidence="10">70-15 / ATCC MYA-4617 / FGSC 8958</strain>
    </source>
</reference>
<dbReference type="Pfam" id="PF00067">
    <property type="entry name" value="p450"/>
    <property type="match status" value="1"/>
</dbReference>
<dbReference type="EMBL" id="CM001236">
    <property type="protein sequence ID" value="EHA47705.1"/>
    <property type="molecule type" value="Genomic_DNA"/>
</dbReference>
<sequence length="551" mass="62134">MTPQGLLAVCTGLLLLKIFISFVSRYRRHQILIRQHGCLPPPKAKLKDPIFGIDVILSNGRAAREHRSLQTFEERFYSIGATYSTKHGFPLIITMEPDNVRAVINQNFHDYALAPFRQPALKHFLGDGIFTTDGEKWHSSRALLRPNFNRDQIANLEAIETHVKDLFALLPRDGATPVDLKGLLLRFTMDSTTEFLFGQSVYSLRRNGARDGDSLEAQFETAFTGAQAECMEFIGMGPLARFARVNSQKQVEIVHRYIDKFVDRAIAFRKEYGKQGHRSESSLTGFVPGPAYRRVVVVDSQPGYPCHAFRKEYEAGGGGPIGTGKEKPKYLFLQELAKQTTDRTRLRSELLNILMAGRDTTASLLGNLFFMISKSPEIMAKLQQEVDSLNGARPSYSSLRDMKYLKYCLRESLRLHPVAPVNTRIAVTDTVLPRGGGPDGSKPVLVPKGTAVGWSVYAMHRRKDLYGPDADRFRPERWETLNTRSEYLPFNGGPRICLGQQYALTEASYVTVRMLQEYEMESRDPGEWEEELAITACNRRGCLVALKARSE</sequence>
<comment type="similarity">
    <text evidence="2 8">Belongs to the cytochrome P450 family.</text>
</comment>
<dbReference type="GO" id="GO:0016020">
    <property type="term" value="C:membrane"/>
    <property type="evidence" value="ECO:0000317"/>
    <property type="project" value="PAMGO_MGG"/>
</dbReference>
<gene>
    <name evidence="9" type="ORF">MGG_03821</name>
</gene>
<dbReference type="AlphaFoldDB" id="G4NHJ5"/>
<evidence type="ECO:0000256" key="1">
    <source>
        <dbReference type="ARBA" id="ARBA00001971"/>
    </source>
</evidence>
<dbReference type="InterPro" id="IPR017972">
    <property type="entry name" value="Cyt_P450_CS"/>
</dbReference>
<evidence type="ECO:0000256" key="5">
    <source>
        <dbReference type="ARBA" id="ARBA00023004"/>
    </source>
</evidence>
<keyword evidence="4 8" id="KW-0560">Oxidoreductase</keyword>
<dbReference type="InterPro" id="IPR036396">
    <property type="entry name" value="Cyt_P450_sf"/>
</dbReference>
<dbReference type="PRINTS" id="PR00385">
    <property type="entry name" value="P450"/>
</dbReference>
<dbReference type="PANTHER" id="PTHR24287:SF17">
    <property type="entry name" value="P450, PUTATIVE (EUROFUNG)-RELATED"/>
    <property type="match status" value="1"/>
</dbReference>
<dbReference type="GeneID" id="2677212"/>
<evidence type="ECO:0000256" key="2">
    <source>
        <dbReference type="ARBA" id="ARBA00010617"/>
    </source>
</evidence>
<dbReference type="InterPro" id="IPR047146">
    <property type="entry name" value="Cyt_P450_E_CYP52_fungi"/>
</dbReference>
<dbReference type="GO" id="GO:0016712">
    <property type="term" value="F:oxidoreductase activity, acting on paired donors, with incorporation or reduction of molecular oxygen, reduced flavin or flavoprotein as one donor, and incorporation of one atom of oxygen"/>
    <property type="evidence" value="ECO:0000317"/>
    <property type="project" value="PAMGO_MGG"/>
</dbReference>
<organism evidence="9 10">
    <name type="scientific">Pyricularia oryzae (strain 70-15 / ATCC MYA-4617 / FGSC 8958)</name>
    <name type="common">Rice blast fungus</name>
    <name type="synonym">Magnaporthe oryzae</name>
    <dbReference type="NCBI Taxonomy" id="242507"/>
    <lineage>
        <taxon>Eukaryota</taxon>
        <taxon>Fungi</taxon>
        <taxon>Dikarya</taxon>
        <taxon>Ascomycota</taxon>
        <taxon>Pezizomycotina</taxon>
        <taxon>Sordariomycetes</taxon>
        <taxon>Sordariomycetidae</taxon>
        <taxon>Magnaporthales</taxon>
        <taxon>Pyriculariaceae</taxon>
        <taxon>Pyricularia</taxon>
    </lineage>
</organism>
<reference key="2">
    <citation type="submission" date="2011-05" db="EMBL/GenBank/DDBJ databases">
        <title>The Genome Sequence of Magnaporthe oryzae 70-15.</title>
        <authorList>
            <consortium name="The Broad Institute Genome Sequencing Platform"/>
            <person name="Ma L.-J."/>
            <person name="Dead R."/>
            <person name="Young S.K."/>
            <person name="Zeng Q."/>
            <person name="Gargeya S."/>
            <person name="Fitzgerald M."/>
            <person name="Haas B."/>
            <person name="Abouelleil A."/>
            <person name="Alvarado L."/>
            <person name="Arachchi H.M."/>
            <person name="Berlin A."/>
            <person name="Brown A."/>
            <person name="Chapman S.B."/>
            <person name="Chen Z."/>
            <person name="Dunbar C."/>
            <person name="Freedman E."/>
            <person name="Gearin G."/>
            <person name="Gellesch M."/>
            <person name="Goldberg J."/>
            <person name="Griggs A."/>
            <person name="Gujja S."/>
            <person name="Heiman D."/>
            <person name="Howarth C."/>
            <person name="Larson L."/>
            <person name="Lui A."/>
            <person name="MacDonald P.J.P."/>
            <person name="Mehta T."/>
            <person name="Montmayeur A."/>
            <person name="Murphy C."/>
            <person name="Neiman D."/>
            <person name="Pearson M."/>
            <person name="Priest M."/>
            <person name="Roberts A."/>
            <person name="Saif S."/>
            <person name="Shea T."/>
            <person name="Shenoy N."/>
            <person name="Sisk P."/>
            <person name="Stolte C."/>
            <person name="Sykes S."/>
            <person name="Yandava C."/>
            <person name="Wortman J."/>
            <person name="Nusbaum C."/>
            <person name="Birren B."/>
        </authorList>
    </citation>
    <scope>NUCLEOTIDE SEQUENCE</scope>
    <source>
        <strain>70-15</strain>
    </source>
</reference>
<dbReference type="OMA" id="CNRICRE"/>
<proteinExistence type="inferred from homology"/>
<dbReference type="RefSeq" id="XP_003720072.1">
    <property type="nucleotide sequence ID" value="XM_003720024.1"/>
</dbReference>
<evidence type="ECO:0000256" key="8">
    <source>
        <dbReference type="RuleBase" id="RU000461"/>
    </source>
</evidence>
<dbReference type="GO" id="GO:0046872">
    <property type="term" value="F:metal ion binding"/>
    <property type="evidence" value="ECO:0000317"/>
    <property type="project" value="PAMGO_MGG"/>
</dbReference>
<dbReference type="PROSITE" id="PS00086">
    <property type="entry name" value="CYTOCHROME_P450"/>
    <property type="match status" value="1"/>
</dbReference>
<feature type="binding site" description="axial binding residue" evidence="7">
    <location>
        <position position="497"/>
    </location>
    <ligand>
        <name>heme</name>
        <dbReference type="ChEBI" id="CHEBI:30413"/>
    </ligand>
    <ligandPart>
        <name>Fe</name>
        <dbReference type="ChEBI" id="CHEBI:18248"/>
    </ligandPart>
</feature>
<keyword evidence="3 7" id="KW-0479">Metal-binding</keyword>
<evidence type="ECO:0000256" key="3">
    <source>
        <dbReference type="ARBA" id="ARBA00022723"/>
    </source>
</evidence>
<evidence type="ECO:0000313" key="10">
    <source>
        <dbReference type="Proteomes" id="UP000009058"/>
    </source>
</evidence>
<evidence type="ECO:0000256" key="6">
    <source>
        <dbReference type="ARBA" id="ARBA00023033"/>
    </source>
</evidence>
<dbReference type="HOGENOM" id="CLU_001570_27_0_1"/>
<dbReference type="VEuPathDB" id="FungiDB:MGG_03821"/>
<dbReference type="GO" id="GO:0005506">
    <property type="term" value="F:iron ion binding"/>
    <property type="evidence" value="ECO:0000317"/>
    <property type="project" value="PAMGO_MGG"/>
</dbReference>
<dbReference type="InterPro" id="IPR002401">
    <property type="entry name" value="Cyt_P450_E_grp-I"/>
</dbReference>
<dbReference type="Gene3D" id="1.10.630.10">
    <property type="entry name" value="Cytochrome P450"/>
    <property type="match status" value="1"/>
</dbReference>
<keyword evidence="7 8" id="KW-0349">Heme</keyword>
<evidence type="ECO:0000256" key="7">
    <source>
        <dbReference type="PIRSR" id="PIRSR602401-1"/>
    </source>
</evidence>
<comment type="cofactor">
    <cofactor evidence="1 7">
        <name>heme</name>
        <dbReference type="ChEBI" id="CHEBI:30413"/>
    </cofactor>
</comment>
<dbReference type="KEGG" id="mgr:MGG_03821"/>
<dbReference type="InterPro" id="IPR001128">
    <property type="entry name" value="Cyt_P450"/>
</dbReference>
<dbReference type="Proteomes" id="UP000009058">
    <property type="component" value="Chromosome 6"/>
</dbReference>